<dbReference type="GeneID" id="105177262"/>
<keyword evidence="3" id="KW-0493">Microtubule</keyword>
<dbReference type="GO" id="GO:0008017">
    <property type="term" value="F:microtubule binding"/>
    <property type="evidence" value="ECO:0007669"/>
    <property type="project" value="InterPro"/>
</dbReference>
<dbReference type="PANTHER" id="PTHR19321:SF0">
    <property type="entry name" value="65-KDA MICROTUBULE-ASSOCIATED PROTEIN 6"/>
    <property type="match status" value="1"/>
</dbReference>
<evidence type="ECO:0000313" key="5">
    <source>
        <dbReference type="Proteomes" id="UP000504604"/>
    </source>
</evidence>
<sequence>MGKSGLKIIIKDDNRYSAGRGAHINLKRAERARIMVNKIPVMVDDLISKTLAWEDEKQKLFLYDGARLISILEDYKHARNHKEEEKKRARADTRSKGCDWKSTYLREMACRITPNAIEDDLKF</sequence>
<dbReference type="KEGG" id="sind:105177262"/>
<accession>A0A6I9UUM3</accession>
<evidence type="ECO:0000256" key="4">
    <source>
        <dbReference type="ARBA" id="ARBA00023212"/>
    </source>
</evidence>
<dbReference type="Gene3D" id="1.20.58.1520">
    <property type="match status" value="1"/>
</dbReference>
<dbReference type="InParanoid" id="A0A6I9UUM3"/>
<name>A0A6I9UUM3_SESIN</name>
<dbReference type="InterPro" id="IPR007145">
    <property type="entry name" value="MAP65_Ase1_PRC1"/>
</dbReference>
<dbReference type="AlphaFoldDB" id="A0A6I9UUM3"/>
<dbReference type="Proteomes" id="UP000504604">
    <property type="component" value="Linkage group LG15"/>
</dbReference>
<dbReference type="GO" id="GO:0005874">
    <property type="term" value="C:microtubule"/>
    <property type="evidence" value="ECO:0007669"/>
    <property type="project" value="UniProtKB-KW"/>
</dbReference>
<dbReference type="GO" id="GO:0000226">
    <property type="term" value="P:microtubule cytoskeleton organization"/>
    <property type="evidence" value="ECO:0007669"/>
    <property type="project" value="InterPro"/>
</dbReference>
<organism evidence="5 6">
    <name type="scientific">Sesamum indicum</name>
    <name type="common">Oriental sesame</name>
    <name type="synonym">Sesamum orientale</name>
    <dbReference type="NCBI Taxonomy" id="4182"/>
    <lineage>
        <taxon>Eukaryota</taxon>
        <taxon>Viridiplantae</taxon>
        <taxon>Streptophyta</taxon>
        <taxon>Embryophyta</taxon>
        <taxon>Tracheophyta</taxon>
        <taxon>Spermatophyta</taxon>
        <taxon>Magnoliopsida</taxon>
        <taxon>eudicotyledons</taxon>
        <taxon>Gunneridae</taxon>
        <taxon>Pentapetalae</taxon>
        <taxon>asterids</taxon>
        <taxon>lamiids</taxon>
        <taxon>Lamiales</taxon>
        <taxon>Pedaliaceae</taxon>
        <taxon>Sesamum</taxon>
    </lineage>
</organism>
<comment type="subcellular location">
    <subcellularLocation>
        <location evidence="1">Cytoplasm</location>
        <location evidence="1">Cytoskeleton</location>
    </subcellularLocation>
</comment>
<keyword evidence="5" id="KW-1185">Reference proteome</keyword>
<proteinExistence type="inferred from homology"/>
<dbReference type="Pfam" id="PF03999">
    <property type="entry name" value="MAP65_ASE1"/>
    <property type="match status" value="1"/>
</dbReference>
<protein>
    <submittedName>
        <fullName evidence="6">65-kDa microtubule-associated protein 6-like</fullName>
    </submittedName>
</protein>
<gene>
    <name evidence="6" type="primary">LOC105177262</name>
</gene>
<evidence type="ECO:0000256" key="3">
    <source>
        <dbReference type="ARBA" id="ARBA00022701"/>
    </source>
</evidence>
<comment type="similarity">
    <text evidence="2">Belongs to the MAP65/ASE1 family.</text>
</comment>
<evidence type="ECO:0000313" key="6">
    <source>
        <dbReference type="RefSeq" id="XP_011098640.1"/>
    </source>
</evidence>
<dbReference type="GO" id="GO:0005737">
    <property type="term" value="C:cytoplasm"/>
    <property type="evidence" value="ECO:0007669"/>
    <property type="project" value="TreeGrafter"/>
</dbReference>
<evidence type="ECO:0000256" key="1">
    <source>
        <dbReference type="ARBA" id="ARBA00004245"/>
    </source>
</evidence>
<keyword evidence="4" id="KW-0206">Cytoskeleton</keyword>
<dbReference type="OrthoDB" id="1720650at2759"/>
<keyword evidence="4" id="KW-0963">Cytoplasm</keyword>
<evidence type="ECO:0000256" key="2">
    <source>
        <dbReference type="ARBA" id="ARBA00006187"/>
    </source>
</evidence>
<reference evidence="6" key="1">
    <citation type="submission" date="2025-08" db="UniProtKB">
        <authorList>
            <consortium name="RefSeq"/>
        </authorList>
    </citation>
    <scope>IDENTIFICATION</scope>
</reference>
<dbReference type="GO" id="GO:0005819">
    <property type="term" value="C:spindle"/>
    <property type="evidence" value="ECO:0007669"/>
    <property type="project" value="TreeGrafter"/>
</dbReference>
<dbReference type="PANTHER" id="PTHR19321">
    <property type="entry name" value="PROTEIN REGULATOR OF CYTOKINESIS 1 PRC1-RELATED"/>
    <property type="match status" value="1"/>
</dbReference>
<dbReference type="RefSeq" id="XP_011098640.1">
    <property type="nucleotide sequence ID" value="XM_011100338.2"/>
</dbReference>